<dbReference type="InterPro" id="IPR001296">
    <property type="entry name" value="Glyco_trans_1"/>
</dbReference>
<accession>A0A3D6BRR3</accession>
<dbReference type="SUPFAM" id="SSF53756">
    <property type="entry name" value="UDP-Glycosyltransferase/glycogen phosphorylase"/>
    <property type="match status" value="1"/>
</dbReference>
<dbReference type="Pfam" id="PF00534">
    <property type="entry name" value="Glycos_transf_1"/>
    <property type="match status" value="1"/>
</dbReference>
<organism evidence="5 6">
    <name type="scientific">Xanthomarina gelatinilytica</name>
    <dbReference type="NCBI Taxonomy" id="1137281"/>
    <lineage>
        <taxon>Bacteria</taxon>
        <taxon>Pseudomonadati</taxon>
        <taxon>Bacteroidota</taxon>
        <taxon>Flavobacteriia</taxon>
        <taxon>Flavobacteriales</taxon>
        <taxon>Flavobacteriaceae</taxon>
        <taxon>Xanthomarina</taxon>
    </lineage>
</organism>
<feature type="domain" description="Glycosyltransferase subfamily 4-like N-terminal" evidence="4">
    <location>
        <begin position="15"/>
        <end position="165"/>
    </location>
</feature>
<evidence type="ECO:0000259" key="4">
    <source>
        <dbReference type="Pfam" id="PF13439"/>
    </source>
</evidence>
<dbReference type="PANTHER" id="PTHR12526">
    <property type="entry name" value="GLYCOSYLTRANSFERASE"/>
    <property type="match status" value="1"/>
</dbReference>
<feature type="domain" description="Glycosyl transferase family 1" evidence="3">
    <location>
        <begin position="177"/>
        <end position="332"/>
    </location>
</feature>
<gene>
    <name evidence="5" type="ORF">DHV22_04515</name>
</gene>
<comment type="caution">
    <text evidence="5">The sequence shown here is derived from an EMBL/GenBank/DDBJ whole genome shotgun (WGS) entry which is preliminary data.</text>
</comment>
<sequence>RIKILYTIPNFNTAGSGKSVYDLVMGLDRTIFEPEVCCFHNKGAFYKEVEALGVKIHIFPFTTDYKPRMTFLARVLKISNFFKSNNYDLIHSWHWSSDISEPLAAKLSGIPYVYTKKAMGWESKFWKWRSYLSSKIIAVNQDMVTAYFSMMMNKVVQFPLAIDVQRYQPVEPSVSLKNELNIADGDFVIITVANLVRVKGVETLIEAIINLKNPKIKLLIVGDDSGDYPRELKQRYSAMDHIQFIGKQLDVRPYIGISNLFVIPTKDEGRREGIPNAPLEAMSMERIVLGSNISGIRDILNVFPDYMFQADNVLELEQKINWVMGLSEIEKKEVGKQMRQRVINVFSIEDFICRHQMLYREMVN</sequence>
<dbReference type="PANTHER" id="PTHR12526:SF629">
    <property type="entry name" value="TEICHURONIC ACID BIOSYNTHESIS GLYCOSYLTRANSFERASE TUAH-RELATED"/>
    <property type="match status" value="1"/>
</dbReference>
<keyword evidence="2 5" id="KW-0808">Transferase</keyword>
<protein>
    <submittedName>
        <fullName evidence="5">Glycosyltransferase</fullName>
    </submittedName>
</protein>
<dbReference type="GO" id="GO:0016757">
    <property type="term" value="F:glycosyltransferase activity"/>
    <property type="evidence" value="ECO:0007669"/>
    <property type="project" value="UniProtKB-KW"/>
</dbReference>
<dbReference type="Proteomes" id="UP000263268">
    <property type="component" value="Unassembled WGS sequence"/>
</dbReference>
<dbReference type="AlphaFoldDB" id="A0A3D6BRR3"/>
<evidence type="ECO:0000256" key="1">
    <source>
        <dbReference type="ARBA" id="ARBA00022676"/>
    </source>
</evidence>
<dbReference type="InterPro" id="IPR028098">
    <property type="entry name" value="Glyco_trans_4-like_N"/>
</dbReference>
<proteinExistence type="predicted"/>
<feature type="non-terminal residue" evidence="5">
    <location>
        <position position="1"/>
    </location>
</feature>
<evidence type="ECO:0000313" key="5">
    <source>
        <dbReference type="EMBL" id="HCY80909.1"/>
    </source>
</evidence>
<keyword evidence="1" id="KW-0328">Glycosyltransferase</keyword>
<dbReference type="Gene3D" id="3.40.50.2000">
    <property type="entry name" value="Glycogen Phosphorylase B"/>
    <property type="match status" value="2"/>
</dbReference>
<evidence type="ECO:0000259" key="3">
    <source>
        <dbReference type="Pfam" id="PF00534"/>
    </source>
</evidence>
<name>A0A3D6BRR3_9FLAO</name>
<evidence type="ECO:0000313" key="6">
    <source>
        <dbReference type="Proteomes" id="UP000263268"/>
    </source>
</evidence>
<dbReference type="Pfam" id="PF13439">
    <property type="entry name" value="Glyco_transf_4"/>
    <property type="match status" value="1"/>
</dbReference>
<evidence type="ECO:0000256" key="2">
    <source>
        <dbReference type="ARBA" id="ARBA00022679"/>
    </source>
</evidence>
<reference evidence="5 6" key="1">
    <citation type="journal article" date="2018" name="Nat. Biotechnol.">
        <title>A standardized bacterial taxonomy based on genome phylogeny substantially revises the tree of life.</title>
        <authorList>
            <person name="Parks D.H."/>
            <person name="Chuvochina M."/>
            <person name="Waite D.W."/>
            <person name="Rinke C."/>
            <person name="Skarshewski A."/>
            <person name="Chaumeil P.A."/>
            <person name="Hugenholtz P."/>
        </authorList>
    </citation>
    <scope>NUCLEOTIDE SEQUENCE [LARGE SCALE GENOMIC DNA]</scope>
    <source>
        <strain evidence="5">UBA10227</strain>
    </source>
</reference>
<dbReference type="EMBL" id="DPRK01000077">
    <property type="protein sequence ID" value="HCY80909.1"/>
    <property type="molecule type" value="Genomic_DNA"/>
</dbReference>